<dbReference type="AlphaFoldDB" id="A0A2I0KB57"/>
<proteinExistence type="predicted"/>
<keyword evidence="2" id="KW-1185">Reference proteome</keyword>
<accession>A0A2I0KB57</accession>
<evidence type="ECO:0000313" key="2">
    <source>
        <dbReference type="Proteomes" id="UP000233551"/>
    </source>
</evidence>
<reference evidence="1 2" key="1">
    <citation type="submission" date="2017-11" db="EMBL/GenBank/DDBJ databases">
        <title>De-novo sequencing of pomegranate (Punica granatum L.) genome.</title>
        <authorList>
            <person name="Akparov Z."/>
            <person name="Amiraslanov A."/>
            <person name="Hajiyeva S."/>
            <person name="Abbasov M."/>
            <person name="Kaur K."/>
            <person name="Hamwieh A."/>
            <person name="Solovyev V."/>
            <person name="Salamov A."/>
            <person name="Braich B."/>
            <person name="Kosarev P."/>
            <person name="Mahmoud A."/>
            <person name="Hajiyev E."/>
            <person name="Babayeva S."/>
            <person name="Izzatullayeva V."/>
            <person name="Mammadov A."/>
            <person name="Mammadov A."/>
            <person name="Sharifova S."/>
            <person name="Ojaghi J."/>
            <person name="Eynullazada K."/>
            <person name="Bayramov B."/>
            <person name="Abdulazimova A."/>
            <person name="Shahmuradov I."/>
        </authorList>
    </citation>
    <scope>NUCLEOTIDE SEQUENCE [LARGE SCALE GENOMIC DNA]</scope>
    <source>
        <strain evidence="2">cv. AG2017</strain>
        <tissue evidence="1">Leaf</tissue>
    </source>
</reference>
<name>A0A2I0KB57_PUNGR</name>
<dbReference type="EMBL" id="PGOL01000751">
    <property type="protein sequence ID" value="PKI65440.1"/>
    <property type="molecule type" value="Genomic_DNA"/>
</dbReference>
<gene>
    <name evidence="1" type="ORF">CRG98_014179</name>
</gene>
<protein>
    <submittedName>
        <fullName evidence="1">Uncharacterized protein</fullName>
    </submittedName>
</protein>
<evidence type="ECO:0000313" key="1">
    <source>
        <dbReference type="EMBL" id="PKI65440.1"/>
    </source>
</evidence>
<sequence length="161" mass="17608">MKKLNALSPRAEIPILRRSVLRPKSALILAAVLTLILAPIEAISSIEVILSAISVGKTAITGPPTTSSMVTQAPSRRTRGIRRADHRGSLGWEEEARSRLPRFLCSNMGEVLGITTLEALIQPANHRQDRRSSIVDNEGPTNLRTSSLIKAQEITLRSRPM</sequence>
<dbReference type="Proteomes" id="UP000233551">
    <property type="component" value="Unassembled WGS sequence"/>
</dbReference>
<comment type="caution">
    <text evidence="1">The sequence shown here is derived from an EMBL/GenBank/DDBJ whole genome shotgun (WGS) entry which is preliminary data.</text>
</comment>
<organism evidence="1 2">
    <name type="scientific">Punica granatum</name>
    <name type="common">Pomegranate</name>
    <dbReference type="NCBI Taxonomy" id="22663"/>
    <lineage>
        <taxon>Eukaryota</taxon>
        <taxon>Viridiplantae</taxon>
        <taxon>Streptophyta</taxon>
        <taxon>Embryophyta</taxon>
        <taxon>Tracheophyta</taxon>
        <taxon>Spermatophyta</taxon>
        <taxon>Magnoliopsida</taxon>
        <taxon>eudicotyledons</taxon>
        <taxon>Gunneridae</taxon>
        <taxon>Pentapetalae</taxon>
        <taxon>rosids</taxon>
        <taxon>malvids</taxon>
        <taxon>Myrtales</taxon>
        <taxon>Lythraceae</taxon>
        <taxon>Punica</taxon>
    </lineage>
</organism>